<dbReference type="Proteomes" id="UP000095287">
    <property type="component" value="Unplaced"/>
</dbReference>
<feature type="region of interest" description="Disordered" evidence="1">
    <location>
        <begin position="1"/>
        <end position="45"/>
    </location>
</feature>
<name>A0A1I8AEL9_9BILA</name>
<protein>
    <submittedName>
        <fullName evidence="3">Uncharacterized protein</fullName>
    </submittedName>
</protein>
<evidence type="ECO:0000256" key="1">
    <source>
        <dbReference type="SAM" id="MobiDB-lite"/>
    </source>
</evidence>
<evidence type="ECO:0000313" key="3">
    <source>
        <dbReference type="WBParaSite" id="L893_g4944.t1"/>
    </source>
</evidence>
<dbReference type="WBParaSite" id="L893_g4944.t1">
    <property type="protein sequence ID" value="L893_g4944.t1"/>
    <property type="gene ID" value="L893_g4944"/>
</dbReference>
<proteinExistence type="predicted"/>
<keyword evidence="2" id="KW-1185">Reference proteome</keyword>
<organism evidence="2 3">
    <name type="scientific">Steinernema glaseri</name>
    <dbReference type="NCBI Taxonomy" id="37863"/>
    <lineage>
        <taxon>Eukaryota</taxon>
        <taxon>Metazoa</taxon>
        <taxon>Ecdysozoa</taxon>
        <taxon>Nematoda</taxon>
        <taxon>Chromadorea</taxon>
        <taxon>Rhabditida</taxon>
        <taxon>Tylenchina</taxon>
        <taxon>Panagrolaimomorpha</taxon>
        <taxon>Strongyloidoidea</taxon>
        <taxon>Steinernematidae</taxon>
        <taxon>Steinernema</taxon>
    </lineage>
</organism>
<accession>A0A1I8AEL9</accession>
<dbReference type="AlphaFoldDB" id="A0A1I8AEL9"/>
<reference evidence="3" key="1">
    <citation type="submission" date="2016-11" db="UniProtKB">
        <authorList>
            <consortium name="WormBaseParasite"/>
        </authorList>
    </citation>
    <scope>IDENTIFICATION</scope>
</reference>
<sequence>MTDIVAVDTSTSSGGGCGKAPRNVVGPRPRRGRRTGECTARNSSEETDMCGQFHSHIPVSGVALVGESTILGDQSIEAPPVAAEQQNNVSVASEEEEEALADGQVLGRRAQRKVAHGQPMQG</sequence>
<evidence type="ECO:0000313" key="2">
    <source>
        <dbReference type="Proteomes" id="UP000095287"/>
    </source>
</evidence>